<feature type="signal peptide" evidence="1">
    <location>
        <begin position="1"/>
        <end position="19"/>
    </location>
</feature>
<dbReference type="EMBL" id="JAUSVS010000007">
    <property type="protein sequence ID" value="MDQ0465502.1"/>
    <property type="molecule type" value="Genomic_DNA"/>
</dbReference>
<dbReference type="InterPro" id="IPR018711">
    <property type="entry name" value="NAGPA"/>
</dbReference>
<reference evidence="3 4" key="1">
    <citation type="submission" date="2023-07" db="EMBL/GenBank/DDBJ databases">
        <title>Genomic Encyclopedia of Type Strains, Phase IV (KMG-IV): sequencing the most valuable type-strain genomes for metagenomic binning, comparative biology and taxonomic classification.</title>
        <authorList>
            <person name="Goeker M."/>
        </authorList>
    </citation>
    <scope>NUCLEOTIDE SEQUENCE [LARGE SCALE GENOMIC DNA]</scope>
    <source>
        <strain evidence="3 4">DSM 18695</strain>
    </source>
</reference>
<organism evidence="3 4">
    <name type="scientific">Caulobacter ginsengisoli</name>
    <dbReference type="NCBI Taxonomy" id="400775"/>
    <lineage>
        <taxon>Bacteria</taxon>
        <taxon>Pseudomonadati</taxon>
        <taxon>Pseudomonadota</taxon>
        <taxon>Alphaproteobacteria</taxon>
        <taxon>Caulobacterales</taxon>
        <taxon>Caulobacteraceae</taxon>
        <taxon>Caulobacter</taxon>
    </lineage>
</organism>
<sequence>MRGLLLALVLLAGCGSAPAEPPVCKLQRFENAGFTVCRYDPAESELKLALDEPKGPLGGLAALKTALGADAGRVQFAMNGGMYDPDQRPVGLYVEAGKRRKPARLCDGPSNFCLKPNGVFWTAEDGTPHLDETSLFIAGNASPRWATQSGPLLVQAGRLHPKISPDGPSRLIRNGVGVCGGKALFVVSEDPVSLGKLARFFRDGLNCPDALHIDGTVSSLWAPNLGRMDGRTDLGPLIVVLRRP</sequence>
<gene>
    <name evidence="3" type="ORF">QO010_003291</name>
</gene>
<name>A0ABU0IU19_9CAUL</name>
<keyword evidence="1" id="KW-0732">Signal</keyword>
<accession>A0ABU0IU19</accession>
<dbReference type="Pfam" id="PF09992">
    <property type="entry name" value="NAGPA"/>
    <property type="match status" value="1"/>
</dbReference>
<comment type="caution">
    <text evidence="3">The sequence shown here is derived from an EMBL/GenBank/DDBJ whole genome shotgun (WGS) entry which is preliminary data.</text>
</comment>
<evidence type="ECO:0000313" key="4">
    <source>
        <dbReference type="Proteomes" id="UP001228905"/>
    </source>
</evidence>
<evidence type="ECO:0000259" key="2">
    <source>
        <dbReference type="Pfam" id="PF09992"/>
    </source>
</evidence>
<keyword evidence="4" id="KW-1185">Reference proteome</keyword>
<proteinExistence type="predicted"/>
<feature type="domain" description="Phosphodiester glycosidase" evidence="2">
    <location>
        <begin position="74"/>
        <end position="221"/>
    </location>
</feature>
<evidence type="ECO:0000313" key="3">
    <source>
        <dbReference type="EMBL" id="MDQ0465502.1"/>
    </source>
</evidence>
<dbReference type="RefSeq" id="WP_307350887.1">
    <property type="nucleotide sequence ID" value="NZ_JAUSVS010000007.1"/>
</dbReference>
<dbReference type="Proteomes" id="UP001228905">
    <property type="component" value="Unassembled WGS sequence"/>
</dbReference>
<protein>
    <submittedName>
        <fullName evidence="3">Uncharacterized protein YigE (DUF2233 family)</fullName>
    </submittedName>
</protein>
<feature type="chain" id="PRO_5046903634" evidence="1">
    <location>
        <begin position="20"/>
        <end position="244"/>
    </location>
</feature>
<evidence type="ECO:0000256" key="1">
    <source>
        <dbReference type="SAM" id="SignalP"/>
    </source>
</evidence>